<keyword evidence="2" id="KW-1185">Reference proteome</keyword>
<organism evidence="1 2">
    <name type="scientific">Penicillium roqueforti (strain FM164)</name>
    <dbReference type="NCBI Taxonomy" id="1365484"/>
    <lineage>
        <taxon>Eukaryota</taxon>
        <taxon>Fungi</taxon>
        <taxon>Dikarya</taxon>
        <taxon>Ascomycota</taxon>
        <taxon>Pezizomycotina</taxon>
        <taxon>Eurotiomycetes</taxon>
        <taxon>Eurotiomycetidae</taxon>
        <taxon>Eurotiales</taxon>
        <taxon>Aspergillaceae</taxon>
        <taxon>Penicillium</taxon>
    </lineage>
</organism>
<reference evidence="1" key="1">
    <citation type="journal article" date="2014" name="Nat. Commun.">
        <title>Multiple recent horizontal transfers of a large genomic region in cheese making fungi.</title>
        <authorList>
            <person name="Cheeseman K."/>
            <person name="Ropars J."/>
            <person name="Renault P."/>
            <person name="Dupont J."/>
            <person name="Gouzy J."/>
            <person name="Branca A."/>
            <person name="Abraham A.L."/>
            <person name="Ceppi M."/>
            <person name="Conseiller E."/>
            <person name="Debuchy R."/>
            <person name="Malagnac F."/>
            <person name="Goarin A."/>
            <person name="Silar P."/>
            <person name="Lacoste S."/>
            <person name="Sallet E."/>
            <person name="Bensimon A."/>
            <person name="Giraud T."/>
            <person name="Brygoo Y."/>
        </authorList>
    </citation>
    <scope>NUCLEOTIDE SEQUENCE [LARGE SCALE GENOMIC DNA]</scope>
    <source>
        <strain evidence="1">FM164</strain>
    </source>
</reference>
<dbReference type="AlphaFoldDB" id="W6QNL3"/>
<gene>
    <name evidence="1" type="ORF">PROQFM164_S06g000503</name>
</gene>
<dbReference type="Proteomes" id="UP000030686">
    <property type="component" value="Unassembled WGS sequence"/>
</dbReference>
<accession>W6QNL3</accession>
<evidence type="ECO:0000313" key="1">
    <source>
        <dbReference type="EMBL" id="CDM37541.1"/>
    </source>
</evidence>
<sequence>MLMSSDGPSCFWCSRGACACRRAGCEVSFPFCQPGEKGCRTCARAVCDF</sequence>
<dbReference type="EMBL" id="HG792020">
    <property type="protein sequence ID" value="CDM37541.1"/>
    <property type="molecule type" value="Genomic_DNA"/>
</dbReference>
<evidence type="ECO:0000313" key="2">
    <source>
        <dbReference type="Proteomes" id="UP000030686"/>
    </source>
</evidence>
<name>W6QNL3_PENRF</name>
<protein>
    <submittedName>
        <fullName evidence="1">Uncharacterized protein</fullName>
    </submittedName>
</protein>
<proteinExistence type="predicted"/>